<dbReference type="InterPro" id="IPR020095">
    <property type="entry name" value="PsdUridine_synth_TruA_C"/>
</dbReference>
<evidence type="ECO:0000313" key="7">
    <source>
        <dbReference type="EMBL" id="GHP01951.1"/>
    </source>
</evidence>
<feature type="region of interest" description="Disordered" evidence="5">
    <location>
        <begin position="99"/>
        <end position="132"/>
    </location>
</feature>
<evidence type="ECO:0000256" key="1">
    <source>
        <dbReference type="ARBA" id="ARBA00009375"/>
    </source>
</evidence>
<proteinExistence type="inferred from homology"/>
<dbReference type="InterPro" id="IPR020103">
    <property type="entry name" value="PsdUridine_synth_cat_dom_sf"/>
</dbReference>
<dbReference type="CDD" id="cd02570">
    <property type="entry name" value="PseudoU_synth_EcTruA"/>
    <property type="match status" value="1"/>
</dbReference>
<dbReference type="HAMAP" id="MF_00171">
    <property type="entry name" value="TruA"/>
    <property type="match status" value="1"/>
</dbReference>
<dbReference type="GO" id="GO:0003723">
    <property type="term" value="F:RNA binding"/>
    <property type="evidence" value="ECO:0007669"/>
    <property type="project" value="InterPro"/>
</dbReference>
<feature type="compositionally biased region" description="Pro residues" evidence="5">
    <location>
        <begin position="118"/>
        <end position="127"/>
    </location>
</feature>
<comment type="caution">
    <text evidence="7">The sequence shown here is derived from an EMBL/GenBank/DDBJ whole genome shotgun (WGS) entry which is preliminary data.</text>
</comment>
<keyword evidence="8" id="KW-1185">Reference proteome</keyword>
<evidence type="ECO:0000256" key="3">
    <source>
        <dbReference type="ARBA" id="ARBA00023235"/>
    </source>
</evidence>
<evidence type="ECO:0000313" key="8">
    <source>
        <dbReference type="Proteomes" id="UP000660262"/>
    </source>
</evidence>
<protein>
    <recommendedName>
        <fullName evidence="4">tRNA pseudouridine synthase</fullName>
        <ecNumber evidence="4">5.4.99.12</ecNumber>
    </recommendedName>
</protein>
<gene>
    <name evidence="7" type="ORF">PPROV_000070700</name>
</gene>
<dbReference type="Gene3D" id="3.30.70.580">
    <property type="entry name" value="Pseudouridine synthase I, catalytic domain, N-terminal subdomain"/>
    <property type="match status" value="1"/>
</dbReference>
<dbReference type="Gene3D" id="3.30.70.660">
    <property type="entry name" value="Pseudouridine synthase I, catalytic domain, C-terminal subdomain"/>
    <property type="match status" value="1"/>
</dbReference>
<dbReference type="Pfam" id="PF01416">
    <property type="entry name" value="PseudoU_synth_1"/>
    <property type="match status" value="1"/>
</dbReference>
<keyword evidence="2 4" id="KW-0819">tRNA processing</keyword>
<organism evidence="7 8">
    <name type="scientific">Pycnococcus provasolii</name>
    <dbReference type="NCBI Taxonomy" id="41880"/>
    <lineage>
        <taxon>Eukaryota</taxon>
        <taxon>Viridiplantae</taxon>
        <taxon>Chlorophyta</taxon>
        <taxon>Pseudoscourfieldiophyceae</taxon>
        <taxon>Pseudoscourfieldiales</taxon>
        <taxon>Pycnococcaceae</taxon>
        <taxon>Pycnococcus</taxon>
    </lineage>
</organism>
<dbReference type="SUPFAM" id="SSF55120">
    <property type="entry name" value="Pseudouridine synthase"/>
    <property type="match status" value="1"/>
</dbReference>
<name>A0A830H8H8_9CHLO</name>
<dbReference type="GO" id="GO:0160147">
    <property type="term" value="F:tRNA pseudouridine(38-40) synthase activity"/>
    <property type="evidence" value="ECO:0007669"/>
    <property type="project" value="UniProtKB-EC"/>
</dbReference>
<dbReference type="InterPro" id="IPR001406">
    <property type="entry name" value="PsdUridine_synth_TruA"/>
</dbReference>
<evidence type="ECO:0000259" key="6">
    <source>
        <dbReference type="Pfam" id="PF01416"/>
    </source>
</evidence>
<dbReference type="Proteomes" id="UP000660262">
    <property type="component" value="Unassembled WGS sequence"/>
</dbReference>
<feature type="region of interest" description="Disordered" evidence="5">
    <location>
        <begin position="280"/>
        <end position="308"/>
    </location>
</feature>
<accession>A0A830H8H8</accession>
<dbReference type="InterPro" id="IPR020094">
    <property type="entry name" value="TruA/RsuA/RluB/E/F_N"/>
</dbReference>
<feature type="domain" description="Pseudouridine synthase I TruA alpha/beta" evidence="6">
    <location>
        <begin position="211"/>
        <end position="380"/>
    </location>
</feature>
<comment type="similarity">
    <text evidence="1 4">Belongs to the tRNA pseudouridine synthase TruA family.</text>
</comment>
<evidence type="ECO:0000256" key="5">
    <source>
        <dbReference type="SAM" id="MobiDB-lite"/>
    </source>
</evidence>
<dbReference type="OrthoDB" id="271910at2759"/>
<dbReference type="AlphaFoldDB" id="A0A830H8H8"/>
<dbReference type="GO" id="GO:0031119">
    <property type="term" value="P:tRNA pseudouridine synthesis"/>
    <property type="evidence" value="ECO:0007669"/>
    <property type="project" value="TreeGrafter"/>
</dbReference>
<comment type="catalytic activity">
    <reaction evidence="4">
        <text>uridine(38/39/40) in tRNA = pseudouridine(38/39/40) in tRNA</text>
        <dbReference type="Rhea" id="RHEA:22376"/>
        <dbReference type="Rhea" id="RHEA-COMP:10085"/>
        <dbReference type="Rhea" id="RHEA-COMP:10087"/>
        <dbReference type="ChEBI" id="CHEBI:65314"/>
        <dbReference type="ChEBI" id="CHEBI:65315"/>
        <dbReference type="EC" id="5.4.99.12"/>
    </reaction>
</comment>
<dbReference type="EMBL" id="BNJQ01000002">
    <property type="protein sequence ID" value="GHP01951.1"/>
    <property type="molecule type" value="Genomic_DNA"/>
</dbReference>
<dbReference type="InterPro" id="IPR020097">
    <property type="entry name" value="PsdUridine_synth_TruA_a/b_dom"/>
</dbReference>
<keyword evidence="3 4" id="KW-0413">Isomerase</keyword>
<evidence type="ECO:0000256" key="2">
    <source>
        <dbReference type="ARBA" id="ARBA00022694"/>
    </source>
</evidence>
<dbReference type="PANTHER" id="PTHR11142">
    <property type="entry name" value="PSEUDOURIDYLATE SYNTHASE"/>
    <property type="match status" value="1"/>
</dbReference>
<reference evidence="7" key="1">
    <citation type="submission" date="2020-10" db="EMBL/GenBank/DDBJ databases">
        <title>Unveiling of a novel bifunctional photoreceptor, Dualchrome1, isolated from a cosmopolitan green alga.</title>
        <authorList>
            <person name="Suzuki S."/>
            <person name="Kawachi M."/>
        </authorList>
    </citation>
    <scope>NUCLEOTIDE SEQUENCE</scope>
    <source>
        <strain evidence="7">NIES 2893</strain>
    </source>
</reference>
<dbReference type="PANTHER" id="PTHR11142:SF0">
    <property type="entry name" value="TRNA PSEUDOURIDINE SYNTHASE-LIKE 1"/>
    <property type="match status" value="1"/>
</dbReference>
<dbReference type="EC" id="5.4.99.12" evidence="4"/>
<sequence length="402" mass="42784">MSPSSSSVSLCQSQVSCLPSTRYLLGVEYAGARFHGFQRQPQEKPSGEHIRTVQGTLESALSLFAGCPVSVLSSSRTDTGVHATENICGCDITRLPRKKRKEQADKNSAASAATADEPAPPPPPPPHAGSTVRDAVNHYLRRHGNDDIRVTACIPTHPEWHPRFSALGRVYRYVLCEGGAGGVSIFQRGTCWSLGSKTASSPLNVDAMRDAAAKFLGEYDFTSFRANGCQAASPVRTVTTCSVDTFAVDDPGAGGLSPFAVHPYLLRPTSAALEAEIQARTTSSLTPEDEERAAKIPRTPSSNGSPGSRFVVVTVGSPGFLYHQVRLLVGALVLVGTGKITPEGIAQLLTSPVPPWEQSPNLMAAMAPAHGLFLCSVEYDIASVLYGKPRESIAQRTTSMHD</sequence>
<evidence type="ECO:0000256" key="4">
    <source>
        <dbReference type="RuleBase" id="RU003792"/>
    </source>
</evidence>